<sequence length="317" mass="35874">MDTRPSLARLDLNLLVSLDALLRERSVTRAAQRLMLSQPALSAALSRLRSHFKDPLLARRGNSYELTPLALRLSHQVPAALEMARRVFDSQTDWSPETSNREFSVLGSDYGFVTTGQLVSRLAVRQAPDIRFHFLLHTTSIVDDVREHLRTVDGILLPHGHITDLPHLELWTDRWMVIASDDNPAVANGLSLETLARSPWVFTYQSRTAFTSATQQLRSLGLEPRVEAIVETFLSLPPFVQGTPRLGLLQEQAARLISHMPGITVLPPPFEAPPIVNALWWHPVHEHDPEHIWMREQFREATRELRAASRELRGAKD</sequence>
<protein>
    <submittedName>
        <fullName evidence="6">DNA-binding transcriptional LysR family regulator</fullName>
    </submittedName>
</protein>
<dbReference type="AlphaFoldDB" id="A0A366ILC7"/>
<organism evidence="6 7">
    <name type="scientific">Brevibacterium celere</name>
    <dbReference type="NCBI Taxonomy" id="225845"/>
    <lineage>
        <taxon>Bacteria</taxon>
        <taxon>Bacillati</taxon>
        <taxon>Actinomycetota</taxon>
        <taxon>Actinomycetes</taxon>
        <taxon>Micrococcales</taxon>
        <taxon>Brevibacteriaceae</taxon>
        <taxon>Brevibacterium</taxon>
    </lineage>
</organism>
<dbReference type="InterPro" id="IPR037402">
    <property type="entry name" value="YidZ_PBP2"/>
</dbReference>
<proteinExistence type="inferred from homology"/>
<reference evidence="6 7" key="1">
    <citation type="submission" date="2018-06" db="EMBL/GenBank/DDBJ databases">
        <title>Freshwater and sediment microbial communities from various areas in North America, analyzing microbe dynamics in response to fracking.</title>
        <authorList>
            <person name="Lamendella R."/>
        </authorList>
    </citation>
    <scope>NUCLEOTIDE SEQUENCE [LARGE SCALE GENOMIC DNA]</scope>
    <source>
        <strain evidence="6 7">3b_TX</strain>
    </source>
</reference>
<accession>A0A366ILC7</accession>
<dbReference type="Pfam" id="PF00126">
    <property type="entry name" value="HTH_1"/>
    <property type="match status" value="1"/>
</dbReference>
<evidence type="ECO:0000313" key="6">
    <source>
        <dbReference type="EMBL" id="RBP72237.1"/>
    </source>
</evidence>
<dbReference type="PRINTS" id="PR00039">
    <property type="entry name" value="HTHLYSR"/>
</dbReference>
<dbReference type="GO" id="GO:0003677">
    <property type="term" value="F:DNA binding"/>
    <property type="evidence" value="ECO:0007669"/>
    <property type="project" value="UniProtKB-KW"/>
</dbReference>
<dbReference type="GO" id="GO:0003700">
    <property type="term" value="F:DNA-binding transcription factor activity"/>
    <property type="evidence" value="ECO:0007669"/>
    <property type="project" value="InterPro"/>
</dbReference>
<evidence type="ECO:0000256" key="1">
    <source>
        <dbReference type="ARBA" id="ARBA00009437"/>
    </source>
</evidence>
<dbReference type="RefSeq" id="WP_113903780.1">
    <property type="nucleotide sequence ID" value="NZ_QNSB01000004.1"/>
</dbReference>
<dbReference type="InterPro" id="IPR050389">
    <property type="entry name" value="LysR-type_TF"/>
</dbReference>
<keyword evidence="7" id="KW-1185">Reference proteome</keyword>
<dbReference type="InterPro" id="IPR000847">
    <property type="entry name" value="LysR_HTH_N"/>
</dbReference>
<name>A0A366ILC7_9MICO</name>
<evidence type="ECO:0000256" key="3">
    <source>
        <dbReference type="ARBA" id="ARBA00023125"/>
    </source>
</evidence>
<keyword evidence="4" id="KW-0804">Transcription</keyword>
<dbReference type="EMBL" id="QNSB01000004">
    <property type="protein sequence ID" value="RBP72237.1"/>
    <property type="molecule type" value="Genomic_DNA"/>
</dbReference>
<dbReference type="CDD" id="cd08417">
    <property type="entry name" value="PBP2_Nitroaromatics_like"/>
    <property type="match status" value="1"/>
</dbReference>
<dbReference type="InterPro" id="IPR036388">
    <property type="entry name" value="WH-like_DNA-bd_sf"/>
</dbReference>
<dbReference type="SUPFAM" id="SSF46785">
    <property type="entry name" value="Winged helix' DNA-binding domain"/>
    <property type="match status" value="1"/>
</dbReference>
<dbReference type="InterPro" id="IPR036390">
    <property type="entry name" value="WH_DNA-bd_sf"/>
</dbReference>
<keyword evidence="3 6" id="KW-0238">DNA-binding</keyword>
<dbReference type="InterPro" id="IPR005119">
    <property type="entry name" value="LysR_subst-bd"/>
</dbReference>
<evidence type="ECO:0000259" key="5">
    <source>
        <dbReference type="PROSITE" id="PS50931"/>
    </source>
</evidence>
<dbReference type="PANTHER" id="PTHR30118">
    <property type="entry name" value="HTH-TYPE TRANSCRIPTIONAL REGULATOR LEUO-RELATED"/>
    <property type="match status" value="1"/>
</dbReference>
<evidence type="ECO:0000256" key="4">
    <source>
        <dbReference type="ARBA" id="ARBA00023163"/>
    </source>
</evidence>
<dbReference type="PROSITE" id="PS50931">
    <property type="entry name" value="HTH_LYSR"/>
    <property type="match status" value="1"/>
</dbReference>
<dbReference type="Pfam" id="PF03466">
    <property type="entry name" value="LysR_substrate"/>
    <property type="match status" value="1"/>
</dbReference>
<comment type="caution">
    <text evidence="6">The sequence shown here is derived from an EMBL/GenBank/DDBJ whole genome shotgun (WGS) entry which is preliminary data.</text>
</comment>
<evidence type="ECO:0000313" key="7">
    <source>
        <dbReference type="Proteomes" id="UP000253509"/>
    </source>
</evidence>
<dbReference type="Proteomes" id="UP000253509">
    <property type="component" value="Unassembled WGS sequence"/>
</dbReference>
<comment type="similarity">
    <text evidence="1">Belongs to the LysR transcriptional regulatory family.</text>
</comment>
<evidence type="ECO:0000256" key="2">
    <source>
        <dbReference type="ARBA" id="ARBA00023015"/>
    </source>
</evidence>
<dbReference type="PANTHER" id="PTHR30118:SF15">
    <property type="entry name" value="TRANSCRIPTIONAL REGULATORY PROTEIN"/>
    <property type="match status" value="1"/>
</dbReference>
<dbReference type="Gene3D" id="1.10.10.10">
    <property type="entry name" value="Winged helix-like DNA-binding domain superfamily/Winged helix DNA-binding domain"/>
    <property type="match status" value="1"/>
</dbReference>
<gene>
    <name evidence="6" type="ORF">DFO65_104194</name>
</gene>
<dbReference type="Gene3D" id="3.40.190.10">
    <property type="entry name" value="Periplasmic binding protein-like II"/>
    <property type="match status" value="2"/>
</dbReference>
<dbReference type="SUPFAM" id="SSF53850">
    <property type="entry name" value="Periplasmic binding protein-like II"/>
    <property type="match status" value="1"/>
</dbReference>
<feature type="domain" description="HTH lysR-type" evidence="5">
    <location>
        <begin position="10"/>
        <end position="67"/>
    </location>
</feature>
<keyword evidence="2" id="KW-0805">Transcription regulation</keyword>